<organism evidence="1 2">
    <name type="scientific">Physcomitrium patens</name>
    <name type="common">Spreading-leaved earth moss</name>
    <name type="synonym">Physcomitrella patens</name>
    <dbReference type="NCBI Taxonomy" id="3218"/>
    <lineage>
        <taxon>Eukaryota</taxon>
        <taxon>Viridiplantae</taxon>
        <taxon>Streptophyta</taxon>
        <taxon>Embryophyta</taxon>
        <taxon>Bryophyta</taxon>
        <taxon>Bryophytina</taxon>
        <taxon>Bryopsida</taxon>
        <taxon>Funariidae</taxon>
        <taxon>Funariales</taxon>
        <taxon>Funariaceae</taxon>
        <taxon>Physcomitrium</taxon>
    </lineage>
</organism>
<evidence type="ECO:0000313" key="1">
    <source>
        <dbReference type="EnsemblPlants" id="PAC:32917877.CDS.1"/>
    </source>
</evidence>
<evidence type="ECO:0000313" key="2">
    <source>
        <dbReference type="Proteomes" id="UP000006727"/>
    </source>
</evidence>
<accession>A0A7I3Z2C8</accession>
<dbReference type="EMBL" id="ABEU02000026">
    <property type="status" value="NOT_ANNOTATED_CDS"/>
    <property type="molecule type" value="Genomic_DNA"/>
</dbReference>
<dbReference type="Proteomes" id="UP000006727">
    <property type="component" value="Chromosome 26"/>
</dbReference>
<reference evidence="1 2" key="2">
    <citation type="journal article" date="2018" name="Plant J.">
        <title>The Physcomitrella patens chromosome-scale assembly reveals moss genome structure and evolution.</title>
        <authorList>
            <person name="Lang D."/>
            <person name="Ullrich K.K."/>
            <person name="Murat F."/>
            <person name="Fuchs J."/>
            <person name="Jenkins J."/>
            <person name="Haas F.B."/>
            <person name="Piednoel M."/>
            <person name="Gundlach H."/>
            <person name="Van Bel M."/>
            <person name="Meyberg R."/>
            <person name="Vives C."/>
            <person name="Morata J."/>
            <person name="Symeonidi A."/>
            <person name="Hiss M."/>
            <person name="Muchero W."/>
            <person name="Kamisugi Y."/>
            <person name="Saleh O."/>
            <person name="Blanc G."/>
            <person name="Decker E.L."/>
            <person name="van Gessel N."/>
            <person name="Grimwood J."/>
            <person name="Hayes R.D."/>
            <person name="Graham S.W."/>
            <person name="Gunter L.E."/>
            <person name="McDaniel S.F."/>
            <person name="Hoernstein S.N.W."/>
            <person name="Larsson A."/>
            <person name="Li F.W."/>
            <person name="Perroud P.F."/>
            <person name="Phillips J."/>
            <person name="Ranjan P."/>
            <person name="Rokshar D.S."/>
            <person name="Rothfels C.J."/>
            <person name="Schneider L."/>
            <person name="Shu S."/>
            <person name="Stevenson D.W."/>
            <person name="Thummler F."/>
            <person name="Tillich M."/>
            <person name="Villarreal Aguilar J.C."/>
            <person name="Widiez T."/>
            <person name="Wong G.K."/>
            <person name="Wymore A."/>
            <person name="Zhang Y."/>
            <person name="Zimmer A.D."/>
            <person name="Quatrano R.S."/>
            <person name="Mayer K.F.X."/>
            <person name="Goodstein D."/>
            <person name="Casacuberta J.M."/>
            <person name="Vandepoele K."/>
            <person name="Reski R."/>
            <person name="Cuming A.C."/>
            <person name="Tuskan G.A."/>
            <person name="Maumus F."/>
            <person name="Salse J."/>
            <person name="Schmutz J."/>
            <person name="Rensing S.A."/>
        </authorList>
    </citation>
    <scope>NUCLEOTIDE SEQUENCE [LARGE SCALE GENOMIC DNA]</scope>
    <source>
        <strain evidence="1 2">cv. Gransden 2004</strain>
    </source>
</reference>
<reference evidence="1" key="3">
    <citation type="submission" date="2020-12" db="UniProtKB">
        <authorList>
            <consortium name="EnsemblPlants"/>
        </authorList>
    </citation>
    <scope>IDENTIFICATION</scope>
</reference>
<dbReference type="EnsemblPlants" id="Pp3c26_2580V3.2">
    <property type="protein sequence ID" value="PAC:32917877.CDS.1"/>
    <property type="gene ID" value="Pp3c26_2580"/>
</dbReference>
<dbReference type="AlphaFoldDB" id="A0A7I3Z2C8"/>
<protein>
    <submittedName>
        <fullName evidence="1">Uncharacterized protein</fullName>
    </submittedName>
</protein>
<reference evidence="1 2" key="1">
    <citation type="journal article" date="2008" name="Science">
        <title>The Physcomitrella genome reveals evolutionary insights into the conquest of land by plants.</title>
        <authorList>
            <person name="Rensing S."/>
            <person name="Lang D."/>
            <person name="Zimmer A."/>
            <person name="Terry A."/>
            <person name="Salamov A."/>
            <person name="Shapiro H."/>
            <person name="Nishiyama T."/>
            <person name="Perroud P.-F."/>
            <person name="Lindquist E."/>
            <person name="Kamisugi Y."/>
            <person name="Tanahashi T."/>
            <person name="Sakakibara K."/>
            <person name="Fujita T."/>
            <person name="Oishi K."/>
            <person name="Shin-I T."/>
            <person name="Kuroki Y."/>
            <person name="Toyoda A."/>
            <person name="Suzuki Y."/>
            <person name="Hashimoto A."/>
            <person name="Yamaguchi K."/>
            <person name="Sugano A."/>
            <person name="Kohara Y."/>
            <person name="Fujiyama A."/>
            <person name="Anterola A."/>
            <person name="Aoki S."/>
            <person name="Ashton N."/>
            <person name="Barbazuk W.B."/>
            <person name="Barker E."/>
            <person name="Bennetzen J."/>
            <person name="Bezanilla M."/>
            <person name="Blankenship R."/>
            <person name="Cho S.H."/>
            <person name="Dutcher S."/>
            <person name="Estelle M."/>
            <person name="Fawcett J.A."/>
            <person name="Gundlach H."/>
            <person name="Hanada K."/>
            <person name="Heyl A."/>
            <person name="Hicks K.A."/>
            <person name="Hugh J."/>
            <person name="Lohr M."/>
            <person name="Mayer K."/>
            <person name="Melkozernov A."/>
            <person name="Murata T."/>
            <person name="Nelson D."/>
            <person name="Pils B."/>
            <person name="Prigge M."/>
            <person name="Reiss B."/>
            <person name="Renner T."/>
            <person name="Rombauts S."/>
            <person name="Rushton P."/>
            <person name="Sanderfoot A."/>
            <person name="Schween G."/>
            <person name="Shiu S.-H."/>
            <person name="Stueber K."/>
            <person name="Theodoulou F.L."/>
            <person name="Tu H."/>
            <person name="Van de Peer Y."/>
            <person name="Verrier P.J."/>
            <person name="Waters E."/>
            <person name="Wood A."/>
            <person name="Yang L."/>
            <person name="Cove D."/>
            <person name="Cuming A."/>
            <person name="Hasebe M."/>
            <person name="Lucas S."/>
            <person name="Mishler D.B."/>
            <person name="Reski R."/>
            <person name="Grigoriev I."/>
            <person name="Quatrano R.S."/>
            <person name="Boore J.L."/>
        </authorList>
    </citation>
    <scope>NUCLEOTIDE SEQUENCE [LARGE SCALE GENOMIC DNA]</scope>
    <source>
        <strain evidence="1 2">cv. Gransden 2004</strain>
    </source>
</reference>
<keyword evidence="2" id="KW-1185">Reference proteome</keyword>
<proteinExistence type="predicted"/>
<name>A0A7I3Z2C8_PHYPA</name>
<dbReference type="Gramene" id="Pp3c26_2580V3.2">
    <property type="protein sequence ID" value="PAC:32917877.CDS.1"/>
    <property type="gene ID" value="Pp3c26_2580"/>
</dbReference>
<sequence length="51" mass="5351">MKTATCNCRSCFLCLAVIDSISSRALRLVSSVGCPLSKPSIPLFLCSLASS</sequence>